<dbReference type="RefSeq" id="WP_317903744.1">
    <property type="nucleotide sequence ID" value="NZ_JAIRBC010000037.1"/>
</dbReference>
<organism evidence="1 2">
    <name type="scientific">Cerina litoralis</name>
    <dbReference type="NCBI Taxonomy" id="2874477"/>
    <lineage>
        <taxon>Bacteria</taxon>
        <taxon>Pseudomonadati</taxon>
        <taxon>Bacteroidota</taxon>
        <taxon>Flavobacteriia</taxon>
        <taxon>Flavobacteriales</taxon>
        <taxon>Flavobacteriaceae</taxon>
        <taxon>Cerina</taxon>
    </lineage>
</organism>
<reference evidence="1" key="1">
    <citation type="submission" date="2023-02" db="EMBL/GenBank/DDBJ databases">
        <title>Genome of Flavobacteriaceae gen. nov. sp. strain F89.</title>
        <authorList>
            <person name="Wang Y."/>
        </authorList>
    </citation>
    <scope>NUCLEOTIDE SEQUENCE</scope>
    <source>
        <strain evidence="1">F89</strain>
    </source>
</reference>
<protein>
    <recommendedName>
        <fullName evidence="3">Glycosyltransferase subfamily 4-like N-terminal domain-containing protein</fullName>
    </recommendedName>
</protein>
<dbReference type="Gene3D" id="3.40.50.2000">
    <property type="entry name" value="Glycogen Phosphorylase B"/>
    <property type="match status" value="2"/>
</dbReference>
<dbReference type="EMBL" id="JAIRBC010000037">
    <property type="protein sequence ID" value="MCG2462609.1"/>
    <property type="molecule type" value="Genomic_DNA"/>
</dbReference>
<sequence>MKHILILTTNNLAANPRLHKELKLALDSGFHATTLVFSLGNWSDVASDRINNGLQRKHKDAFKLIQLIATRTAWFNWLFWGLSEKFARILYPFFKQNIFINALANTRRSIQLLKEAKKMAIQPDLILAHNMGALYPAYCLGTKFGVPFIFDVEDYHPGEMASSDSDNERKRREFLLRKLLPHAKAITSASPMIEKYSLDLIGGHPEHNVILNSFPESEFTSLTTHQPSSIEPLKLVWFGQKMGPCRGLEALFGALIDISRINSEPIQLTLIGDWDPKFKSNEFLPFLEAIQDTSISVEALPPLPQSELHGLLCHYDIGLALEQTGTDLNRQLCLTNKIIAYAQAGLYIMATDTKAQSHFISKCPDRGVLCGQSSSGIGQSLKNLLKEREAIIKGKEGRFNSGKKLAWEREATKLSGLWNAVIKK</sequence>
<comment type="caution">
    <text evidence="1">The sequence shown here is derived from an EMBL/GenBank/DDBJ whole genome shotgun (WGS) entry which is preliminary data.</text>
</comment>
<dbReference type="Proteomes" id="UP001200642">
    <property type="component" value="Unassembled WGS sequence"/>
</dbReference>
<evidence type="ECO:0000313" key="1">
    <source>
        <dbReference type="EMBL" id="MCG2462609.1"/>
    </source>
</evidence>
<dbReference type="SUPFAM" id="SSF53756">
    <property type="entry name" value="UDP-Glycosyltransferase/glycogen phosphorylase"/>
    <property type="match status" value="1"/>
</dbReference>
<gene>
    <name evidence="1" type="ORF">K8352_17740</name>
</gene>
<accession>A0AAE3EYP4</accession>
<dbReference type="AlphaFoldDB" id="A0AAE3EYP4"/>
<proteinExistence type="predicted"/>
<evidence type="ECO:0000313" key="2">
    <source>
        <dbReference type="Proteomes" id="UP001200642"/>
    </source>
</evidence>
<evidence type="ECO:0008006" key="3">
    <source>
        <dbReference type="Google" id="ProtNLM"/>
    </source>
</evidence>
<keyword evidence="2" id="KW-1185">Reference proteome</keyword>
<name>A0AAE3EYP4_9FLAO</name>